<dbReference type="AlphaFoldDB" id="A0A974C342"/>
<name>A0A974C342_XENLA</name>
<accession>A0A974C342</accession>
<gene>
    <name evidence="1" type="ORF">XELAEV_18041845mg</name>
</gene>
<organism evidence="1 2">
    <name type="scientific">Xenopus laevis</name>
    <name type="common">African clawed frog</name>
    <dbReference type="NCBI Taxonomy" id="8355"/>
    <lineage>
        <taxon>Eukaryota</taxon>
        <taxon>Metazoa</taxon>
        <taxon>Chordata</taxon>
        <taxon>Craniata</taxon>
        <taxon>Vertebrata</taxon>
        <taxon>Euteleostomi</taxon>
        <taxon>Amphibia</taxon>
        <taxon>Batrachia</taxon>
        <taxon>Anura</taxon>
        <taxon>Pipoidea</taxon>
        <taxon>Pipidae</taxon>
        <taxon>Xenopodinae</taxon>
        <taxon>Xenopus</taxon>
        <taxon>Xenopus</taxon>
    </lineage>
</organism>
<dbReference type="Proteomes" id="UP000694892">
    <property type="component" value="Chromosome 8S"/>
</dbReference>
<reference evidence="2" key="1">
    <citation type="journal article" date="2016" name="Nature">
        <title>Genome evolution in the allotetraploid frog Xenopus laevis.</title>
        <authorList>
            <person name="Session A.M."/>
            <person name="Uno Y."/>
            <person name="Kwon T."/>
            <person name="Chapman J.A."/>
            <person name="Toyoda A."/>
            <person name="Takahashi S."/>
            <person name="Fukui A."/>
            <person name="Hikosaka A."/>
            <person name="Suzuki A."/>
            <person name="Kondo M."/>
            <person name="van Heeringen S.J."/>
            <person name="Quigley I."/>
            <person name="Heinz S."/>
            <person name="Ogino H."/>
            <person name="Ochi H."/>
            <person name="Hellsten U."/>
            <person name="Lyons J.B."/>
            <person name="Simakov O."/>
            <person name="Putnam N."/>
            <person name="Stites J."/>
            <person name="Kuroki Y."/>
            <person name="Tanaka T."/>
            <person name="Michiue T."/>
            <person name="Watanabe M."/>
            <person name="Bogdanovic O."/>
            <person name="Lister R."/>
            <person name="Georgiou G."/>
            <person name="Paranjpe S.S."/>
            <person name="van Kruijsbergen I."/>
            <person name="Shu S."/>
            <person name="Carlson J."/>
            <person name="Kinoshita T."/>
            <person name="Ohta Y."/>
            <person name="Mawaribuchi S."/>
            <person name="Jenkins J."/>
            <person name="Grimwood J."/>
            <person name="Schmutz J."/>
            <person name="Mitros T."/>
            <person name="Mozaffari S.V."/>
            <person name="Suzuki Y."/>
            <person name="Haramoto Y."/>
            <person name="Yamamoto T.S."/>
            <person name="Takagi C."/>
            <person name="Heald R."/>
            <person name="Miller K."/>
            <person name="Haudenschild C."/>
            <person name="Kitzman J."/>
            <person name="Nakayama T."/>
            <person name="Izutsu Y."/>
            <person name="Robert J."/>
            <person name="Fortriede J."/>
            <person name="Burns K."/>
            <person name="Lotay V."/>
            <person name="Karimi K."/>
            <person name="Yasuoka Y."/>
            <person name="Dichmann D.S."/>
            <person name="Flajnik M.F."/>
            <person name="Houston D.W."/>
            <person name="Shendure J."/>
            <person name="DuPasquier L."/>
            <person name="Vize P.D."/>
            <person name="Zorn A.M."/>
            <person name="Ito M."/>
            <person name="Marcotte E.M."/>
            <person name="Wallingford J.B."/>
            <person name="Ito Y."/>
            <person name="Asashima M."/>
            <person name="Ueno N."/>
            <person name="Matsuda Y."/>
            <person name="Veenstra G.J."/>
            <person name="Fujiyama A."/>
            <person name="Harland R.M."/>
            <person name="Taira M."/>
            <person name="Rokhsar D.S."/>
        </authorList>
    </citation>
    <scope>NUCLEOTIDE SEQUENCE [LARGE SCALE GENOMIC DNA]</scope>
    <source>
        <strain evidence="2">J</strain>
    </source>
</reference>
<evidence type="ECO:0000313" key="2">
    <source>
        <dbReference type="Proteomes" id="UP000694892"/>
    </source>
</evidence>
<proteinExistence type="predicted"/>
<sequence length="86" mass="9678">MCVVCQPATLLVAHSPRDRFSSCLKSLPLSAGTAIRSYIHISYSSLHAKSCQTYTSYTNTDTYRLELVLPIKTYTPKWEGYKTQKG</sequence>
<dbReference type="EMBL" id="CM004481">
    <property type="protein sequence ID" value="OCT65607.1"/>
    <property type="molecule type" value="Genomic_DNA"/>
</dbReference>
<protein>
    <submittedName>
        <fullName evidence="1">Uncharacterized protein</fullName>
    </submittedName>
</protein>
<evidence type="ECO:0000313" key="1">
    <source>
        <dbReference type="EMBL" id="OCT65607.1"/>
    </source>
</evidence>